<evidence type="ECO:0000256" key="2">
    <source>
        <dbReference type="ARBA" id="ARBA00023315"/>
    </source>
</evidence>
<dbReference type="Pfam" id="PF13302">
    <property type="entry name" value="Acetyltransf_3"/>
    <property type="match status" value="1"/>
</dbReference>
<reference evidence="5 6" key="1">
    <citation type="journal article" date="2022" name="Int. J. Syst. Evol. Microbiol.">
        <title>Apilactobacillus apisilvae sp. nov., Nicolia spurrieriana gen. nov. sp. nov., Bombilactobacillus folatiphilus sp. nov. and Bombilactobacillus thymidiniphilus sp. nov., four new lactic acid bacterial isolates from stingless bees Tetragonula carbonaria and Austroplebeia australis.</title>
        <authorList>
            <person name="Oliphant S.A."/>
            <person name="Watson-Haigh N.S."/>
            <person name="Sumby K.M."/>
            <person name="Gardner J."/>
            <person name="Groom S."/>
            <person name="Jiranek V."/>
        </authorList>
    </citation>
    <scope>NUCLEOTIDE SEQUENCE [LARGE SCALE GENOMIC DNA]</scope>
    <source>
        <strain evidence="5 6">SG5_A10</strain>
    </source>
</reference>
<evidence type="ECO:0000256" key="3">
    <source>
        <dbReference type="ARBA" id="ARBA00038502"/>
    </source>
</evidence>
<dbReference type="InterPro" id="IPR051531">
    <property type="entry name" value="N-acetyltransferase"/>
</dbReference>
<keyword evidence="2" id="KW-0012">Acyltransferase</keyword>
<dbReference type="InterPro" id="IPR016181">
    <property type="entry name" value="Acyl_CoA_acyltransferase"/>
</dbReference>
<evidence type="ECO:0000256" key="1">
    <source>
        <dbReference type="ARBA" id="ARBA00022679"/>
    </source>
</evidence>
<evidence type="ECO:0000313" key="6">
    <source>
        <dbReference type="Proteomes" id="UP000831859"/>
    </source>
</evidence>
<sequence length="162" mass="18660">MKNIKADLGDITINTLNPKDFNNYWEMLANSELAKKTGFEPVLDEKKAKMLFQSENQDNITVAIRITKSMKLIGIINLFPEIGENFEPVYNNLELGYFINVNYQQHGYMTKALSKTLSLIDGNTLIEATIEKENLPSMKVLQKLNFEEIDHYDGYRTFSLKI</sequence>
<dbReference type="Gene3D" id="3.40.630.30">
    <property type="match status" value="1"/>
</dbReference>
<protein>
    <submittedName>
        <fullName evidence="5">GNAT family N-acetyltransferase</fullName>
    </submittedName>
</protein>
<accession>A0ABY4PK24</accession>
<dbReference type="InterPro" id="IPR000182">
    <property type="entry name" value="GNAT_dom"/>
</dbReference>
<organism evidence="5 6">
    <name type="scientific">Apilactobacillus apisilvae</name>
    <dbReference type="NCBI Taxonomy" id="2923364"/>
    <lineage>
        <taxon>Bacteria</taxon>
        <taxon>Bacillati</taxon>
        <taxon>Bacillota</taxon>
        <taxon>Bacilli</taxon>
        <taxon>Lactobacillales</taxon>
        <taxon>Lactobacillaceae</taxon>
        <taxon>Apilactobacillus</taxon>
    </lineage>
</organism>
<dbReference type="PANTHER" id="PTHR43792">
    <property type="entry name" value="GNAT FAMILY, PUTATIVE (AFU_ORTHOLOGUE AFUA_3G00765)-RELATED-RELATED"/>
    <property type="match status" value="1"/>
</dbReference>
<dbReference type="RefSeq" id="WP_249511612.1">
    <property type="nucleotide sequence ID" value="NZ_CP093362.1"/>
</dbReference>
<evidence type="ECO:0000259" key="4">
    <source>
        <dbReference type="Pfam" id="PF13302"/>
    </source>
</evidence>
<proteinExistence type="inferred from homology"/>
<dbReference type="PANTHER" id="PTHR43792:SF8">
    <property type="entry name" value="[RIBOSOMAL PROTEIN US5]-ALANINE N-ACETYLTRANSFERASE"/>
    <property type="match status" value="1"/>
</dbReference>
<feature type="domain" description="N-acetyltransferase" evidence="4">
    <location>
        <begin position="11"/>
        <end position="147"/>
    </location>
</feature>
<dbReference type="SUPFAM" id="SSF55729">
    <property type="entry name" value="Acyl-CoA N-acyltransferases (Nat)"/>
    <property type="match status" value="1"/>
</dbReference>
<keyword evidence="1" id="KW-0808">Transferase</keyword>
<comment type="similarity">
    <text evidence="3">Belongs to the acetyltransferase family. RimJ subfamily.</text>
</comment>
<dbReference type="EMBL" id="CP093362">
    <property type="protein sequence ID" value="UQS85647.1"/>
    <property type="molecule type" value="Genomic_DNA"/>
</dbReference>
<gene>
    <name evidence="5" type="ORF">MOO46_03605</name>
</gene>
<name>A0ABY4PK24_9LACO</name>
<dbReference type="Proteomes" id="UP000831859">
    <property type="component" value="Chromosome"/>
</dbReference>
<keyword evidence="6" id="KW-1185">Reference proteome</keyword>
<evidence type="ECO:0000313" key="5">
    <source>
        <dbReference type="EMBL" id="UQS85647.1"/>
    </source>
</evidence>